<protein>
    <recommendedName>
        <fullName evidence="1">non-specific serine/threonine protein kinase</fullName>
        <ecNumber evidence="1">2.7.11.1</ecNumber>
    </recommendedName>
</protein>
<dbReference type="SMR" id="A0A0M3QUX3"/>
<dbReference type="GO" id="GO:0000245">
    <property type="term" value="P:spliceosomal complex assembly"/>
    <property type="evidence" value="ECO:0007669"/>
    <property type="project" value="TreeGrafter"/>
</dbReference>
<dbReference type="PROSITE" id="PS50011">
    <property type="entry name" value="PROTEIN_KINASE_DOM"/>
    <property type="match status" value="1"/>
</dbReference>
<dbReference type="PROSITE" id="PS00108">
    <property type="entry name" value="PROTEIN_KINASE_ST"/>
    <property type="match status" value="1"/>
</dbReference>
<evidence type="ECO:0000256" key="6">
    <source>
        <dbReference type="ARBA" id="ARBA00022840"/>
    </source>
</evidence>
<dbReference type="InterPro" id="IPR000719">
    <property type="entry name" value="Prot_kinase_dom"/>
</dbReference>
<gene>
    <name evidence="10" type="ORF">Dbus_chr2Rg962</name>
</gene>
<comment type="catalytic activity">
    <reaction evidence="8">
        <text>L-seryl-[protein] + ATP = O-phospho-L-seryl-[protein] + ADP + H(+)</text>
        <dbReference type="Rhea" id="RHEA:17989"/>
        <dbReference type="Rhea" id="RHEA-COMP:9863"/>
        <dbReference type="Rhea" id="RHEA-COMP:11604"/>
        <dbReference type="ChEBI" id="CHEBI:15378"/>
        <dbReference type="ChEBI" id="CHEBI:29999"/>
        <dbReference type="ChEBI" id="CHEBI:30616"/>
        <dbReference type="ChEBI" id="CHEBI:83421"/>
        <dbReference type="ChEBI" id="CHEBI:456216"/>
        <dbReference type="EC" id="2.7.11.1"/>
    </reaction>
</comment>
<dbReference type="PANTHER" id="PTHR47634:SF9">
    <property type="entry name" value="PROTEIN KINASE DOMAIN-CONTAINING PROTEIN-RELATED"/>
    <property type="match status" value="1"/>
</dbReference>
<dbReference type="InterPro" id="IPR051334">
    <property type="entry name" value="SRPK"/>
</dbReference>
<dbReference type="PANTHER" id="PTHR47634">
    <property type="entry name" value="PROTEIN KINASE DOMAIN-CONTAINING PROTEIN-RELATED"/>
    <property type="match status" value="1"/>
</dbReference>
<evidence type="ECO:0000313" key="11">
    <source>
        <dbReference type="Proteomes" id="UP000494163"/>
    </source>
</evidence>
<dbReference type="EC" id="2.7.11.1" evidence="1"/>
<keyword evidence="11" id="KW-1185">Reference proteome</keyword>
<dbReference type="GO" id="GO:0005524">
    <property type="term" value="F:ATP binding"/>
    <property type="evidence" value="ECO:0007669"/>
    <property type="project" value="UniProtKB-KW"/>
</dbReference>
<evidence type="ECO:0000256" key="4">
    <source>
        <dbReference type="ARBA" id="ARBA00022741"/>
    </source>
</evidence>
<feature type="domain" description="Protein kinase" evidence="9">
    <location>
        <begin position="124"/>
        <end position="456"/>
    </location>
</feature>
<evidence type="ECO:0000256" key="8">
    <source>
        <dbReference type="ARBA" id="ARBA00048679"/>
    </source>
</evidence>
<keyword evidence="5" id="KW-0418">Kinase</keyword>
<dbReference type="InterPro" id="IPR011009">
    <property type="entry name" value="Kinase-like_dom_sf"/>
</dbReference>
<keyword evidence="2" id="KW-0723">Serine/threonine-protein kinase</keyword>
<dbReference type="STRING" id="30019.A0A0M3QUX3"/>
<evidence type="ECO:0000256" key="3">
    <source>
        <dbReference type="ARBA" id="ARBA00022679"/>
    </source>
</evidence>
<dbReference type="InterPro" id="IPR008271">
    <property type="entry name" value="Ser/Thr_kinase_AS"/>
</dbReference>
<proteinExistence type="predicted"/>
<evidence type="ECO:0000256" key="7">
    <source>
        <dbReference type="ARBA" id="ARBA00047899"/>
    </source>
</evidence>
<keyword evidence="4" id="KW-0547">Nucleotide-binding</keyword>
<evidence type="ECO:0000256" key="1">
    <source>
        <dbReference type="ARBA" id="ARBA00012513"/>
    </source>
</evidence>
<organism evidence="10 11">
    <name type="scientific">Drosophila busckii</name>
    <name type="common">Fruit fly</name>
    <dbReference type="NCBI Taxonomy" id="30019"/>
    <lineage>
        <taxon>Eukaryota</taxon>
        <taxon>Metazoa</taxon>
        <taxon>Ecdysozoa</taxon>
        <taxon>Arthropoda</taxon>
        <taxon>Hexapoda</taxon>
        <taxon>Insecta</taxon>
        <taxon>Pterygota</taxon>
        <taxon>Neoptera</taxon>
        <taxon>Endopterygota</taxon>
        <taxon>Diptera</taxon>
        <taxon>Brachycera</taxon>
        <taxon>Muscomorpha</taxon>
        <taxon>Ephydroidea</taxon>
        <taxon>Drosophilidae</taxon>
        <taxon>Drosophila</taxon>
    </lineage>
</organism>
<evidence type="ECO:0000256" key="5">
    <source>
        <dbReference type="ARBA" id="ARBA00022777"/>
    </source>
</evidence>
<dbReference type="SMART" id="SM00220">
    <property type="entry name" value="S_TKc"/>
    <property type="match status" value="1"/>
</dbReference>
<dbReference type="Gene3D" id="1.10.510.10">
    <property type="entry name" value="Transferase(Phosphotransferase) domain 1"/>
    <property type="match status" value="1"/>
</dbReference>
<dbReference type="Gene3D" id="3.30.200.20">
    <property type="entry name" value="Phosphorylase Kinase, domain 1"/>
    <property type="match status" value="1"/>
</dbReference>
<sequence length="460" mass="53015">MDFCTEASNPFNSFYYESDNTGNLVWLPAAAPTFVVGTVIKGRYHVLKTVPHGWLCWDLQTLSEVIINMEPMLEQELNSMRINSIEQQPPQQLDTKPLIKDLNELVRIYPDPVQPGDWLNAHRFKVLQKIGNEHSSSVFLAWDSKKQCNVAIKINRDSVPFKMNAIREIDVFRTIQITDPSSPIQERFVKLYSTFRCDNGHVCMVLEPMDCDLLATLQDLGTGLQLREVKHIVRQLLTALDFLHTRCHYIHTDIKPENILVRHNSKSKWPKQVRKGLKQNCSLQQLFALEYDYDVKLADFGNSLSMHREPESYFHRIQTPPYRAPEAVMGGYYDTSADIWSMACLIFELAAGGYLICPKFDQTFLTDQDLLAQMFGRLGPMPDELRRGVYVDALFDAAGDLKNVFQPYCTIKQTLCDTYCWSERSADAFVAFLTPMMDYDIRKRATAAQCLQHEWLQEEK</sequence>
<keyword evidence="3" id="KW-0808">Transferase</keyword>
<dbReference type="Pfam" id="PF00069">
    <property type="entry name" value="Pkinase"/>
    <property type="match status" value="1"/>
</dbReference>
<dbReference type="GO" id="GO:0050684">
    <property type="term" value="P:regulation of mRNA processing"/>
    <property type="evidence" value="ECO:0007669"/>
    <property type="project" value="TreeGrafter"/>
</dbReference>
<comment type="catalytic activity">
    <reaction evidence="7">
        <text>L-threonyl-[protein] + ATP = O-phospho-L-threonyl-[protein] + ADP + H(+)</text>
        <dbReference type="Rhea" id="RHEA:46608"/>
        <dbReference type="Rhea" id="RHEA-COMP:11060"/>
        <dbReference type="Rhea" id="RHEA-COMP:11605"/>
        <dbReference type="ChEBI" id="CHEBI:15378"/>
        <dbReference type="ChEBI" id="CHEBI:30013"/>
        <dbReference type="ChEBI" id="CHEBI:30616"/>
        <dbReference type="ChEBI" id="CHEBI:61977"/>
        <dbReference type="ChEBI" id="CHEBI:456216"/>
        <dbReference type="EC" id="2.7.11.1"/>
    </reaction>
</comment>
<dbReference type="SUPFAM" id="SSF56112">
    <property type="entry name" value="Protein kinase-like (PK-like)"/>
    <property type="match status" value="1"/>
</dbReference>
<dbReference type="OrthoDB" id="2649at2759"/>
<evidence type="ECO:0000313" key="10">
    <source>
        <dbReference type="EMBL" id="ALC41383.1"/>
    </source>
</evidence>
<name>A0A0M3QUX3_DROBS</name>
<dbReference type="GO" id="GO:0004674">
    <property type="term" value="F:protein serine/threonine kinase activity"/>
    <property type="evidence" value="ECO:0007669"/>
    <property type="project" value="UniProtKB-KW"/>
</dbReference>
<dbReference type="EMBL" id="CP012524">
    <property type="protein sequence ID" value="ALC41383.1"/>
    <property type="molecule type" value="Genomic_DNA"/>
</dbReference>
<evidence type="ECO:0000256" key="2">
    <source>
        <dbReference type="ARBA" id="ARBA00022527"/>
    </source>
</evidence>
<keyword evidence="6" id="KW-0067">ATP-binding</keyword>
<dbReference type="AlphaFoldDB" id="A0A0M3QUX3"/>
<dbReference type="OMA" id="DDDHIAC"/>
<reference evidence="10 11" key="1">
    <citation type="submission" date="2015-08" db="EMBL/GenBank/DDBJ databases">
        <title>Ancestral chromatin configuration constrains chromatin evolution on differentiating sex chromosomes in Drosophila.</title>
        <authorList>
            <person name="Zhou Q."/>
            <person name="Bachtrog D."/>
        </authorList>
    </citation>
    <scope>NUCLEOTIDE SEQUENCE [LARGE SCALE GENOMIC DNA]</scope>
    <source>
        <tissue evidence="10">Whole larvae</tissue>
    </source>
</reference>
<dbReference type="Proteomes" id="UP000494163">
    <property type="component" value="Chromosome 2R"/>
</dbReference>
<evidence type="ECO:0000259" key="9">
    <source>
        <dbReference type="PROSITE" id="PS50011"/>
    </source>
</evidence>
<accession>A0A0M3QUX3</accession>